<evidence type="ECO:0000256" key="5">
    <source>
        <dbReference type="SAM" id="Phobius"/>
    </source>
</evidence>
<feature type="transmembrane region" description="Helical" evidence="5">
    <location>
        <begin position="140"/>
        <end position="165"/>
    </location>
</feature>
<keyword evidence="7" id="KW-1185">Reference proteome</keyword>
<keyword evidence="2 5" id="KW-0812">Transmembrane</keyword>
<evidence type="ECO:0000256" key="3">
    <source>
        <dbReference type="ARBA" id="ARBA00022989"/>
    </source>
</evidence>
<evidence type="ECO:0000256" key="1">
    <source>
        <dbReference type="ARBA" id="ARBA00004141"/>
    </source>
</evidence>
<feature type="transmembrane region" description="Helical" evidence="5">
    <location>
        <begin position="306"/>
        <end position="328"/>
    </location>
</feature>
<dbReference type="SUPFAM" id="SSF103473">
    <property type="entry name" value="MFS general substrate transporter"/>
    <property type="match status" value="1"/>
</dbReference>
<feature type="transmembrane region" description="Helical" evidence="5">
    <location>
        <begin position="247"/>
        <end position="273"/>
    </location>
</feature>
<accession>A0A0G4PXG0</accession>
<keyword evidence="3 5" id="KW-1133">Transmembrane helix</keyword>
<dbReference type="GO" id="GO:0005886">
    <property type="term" value="C:plasma membrane"/>
    <property type="evidence" value="ECO:0007669"/>
    <property type="project" value="TreeGrafter"/>
</dbReference>
<dbReference type="AlphaFoldDB" id="A0A0G4PXG0"/>
<dbReference type="InterPro" id="IPR036259">
    <property type="entry name" value="MFS_trans_sf"/>
</dbReference>
<protein>
    <submittedName>
        <fullName evidence="6">Major facilitator superfamily, general substrate transporter</fullName>
    </submittedName>
</protein>
<dbReference type="PANTHER" id="PTHR23502">
    <property type="entry name" value="MAJOR FACILITATOR SUPERFAMILY"/>
    <property type="match status" value="1"/>
</dbReference>
<comment type="subcellular location">
    <subcellularLocation>
        <location evidence="1">Membrane</location>
        <topology evidence="1">Multi-pass membrane protein</topology>
    </subcellularLocation>
</comment>
<dbReference type="STRING" id="1429867.A0A0G4PXG0"/>
<feature type="transmembrane region" description="Helical" evidence="5">
    <location>
        <begin position="64"/>
        <end position="84"/>
    </location>
</feature>
<feature type="transmembrane region" description="Helical" evidence="5">
    <location>
        <begin position="177"/>
        <end position="198"/>
    </location>
</feature>
<evidence type="ECO:0000313" key="6">
    <source>
        <dbReference type="EMBL" id="CRL30846.1"/>
    </source>
</evidence>
<reference evidence="6 7" key="1">
    <citation type="journal article" date="2014" name="Nat. Commun.">
        <title>Multiple recent horizontal transfers of a large genomic region in cheese making fungi.</title>
        <authorList>
            <person name="Cheeseman K."/>
            <person name="Ropars J."/>
            <person name="Renault P."/>
            <person name="Dupont J."/>
            <person name="Gouzy J."/>
            <person name="Branca A."/>
            <person name="Abraham A.L."/>
            <person name="Ceppi M."/>
            <person name="Conseiller E."/>
            <person name="Debuchy R."/>
            <person name="Malagnac F."/>
            <person name="Goarin A."/>
            <person name="Silar P."/>
            <person name="Lacoste S."/>
            <person name="Sallet E."/>
            <person name="Bensimon A."/>
            <person name="Giraud T."/>
            <person name="Brygoo Y."/>
        </authorList>
    </citation>
    <scope>NUCLEOTIDE SEQUENCE [LARGE SCALE GENOMIC DNA]</scope>
    <source>
        <strain evidence="7">FM 013</strain>
    </source>
</reference>
<dbReference type="Pfam" id="PF07690">
    <property type="entry name" value="MFS_1"/>
    <property type="match status" value="1"/>
</dbReference>
<evidence type="ECO:0000256" key="2">
    <source>
        <dbReference type="ARBA" id="ARBA00022692"/>
    </source>
</evidence>
<dbReference type="GO" id="GO:0022857">
    <property type="term" value="F:transmembrane transporter activity"/>
    <property type="evidence" value="ECO:0007669"/>
    <property type="project" value="InterPro"/>
</dbReference>
<proteinExistence type="predicted"/>
<name>A0A0G4PXG0_PENC3</name>
<dbReference type="Gene3D" id="1.20.1250.20">
    <property type="entry name" value="MFS general substrate transporter like domains"/>
    <property type="match status" value="1"/>
</dbReference>
<dbReference type="InterPro" id="IPR011701">
    <property type="entry name" value="MFS"/>
</dbReference>
<dbReference type="PANTHER" id="PTHR23502:SF142">
    <property type="entry name" value="ORF"/>
    <property type="match status" value="1"/>
</dbReference>
<evidence type="ECO:0000313" key="7">
    <source>
        <dbReference type="Proteomes" id="UP000053732"/>
    </source>
</evidence>
<keyword evidence="4 5" id="KW-0472">Membrane</keyword>
<feature type="transmembrane region" description="Helical" evidence="5">
    <location>
        <begin position="219"/>
        <end position="241"/>
    </location>
</feature>
<gene>
    <name evidence="6" type="ORF">PCAMFM013_S061g000020</name>
</gene>
<dbReference type="Proteomes" id="UP000053732">
    <property type="component" value="Unassembled WGS sequence"/>
</dbReference>
<organism evidence="6 7">
    <name type="scientific">Penicillium camemberti (strain FM 013)</name>
    <dbReference type="NCBI Taxonomy" id="1429867"/>
    <lineage>
        <taxon>Eukaryota</taxon>
        <taxon>Fungi</taxon>
        <taxon>Dikarya</taxon>
        <taxon>Ascomycota</taxon>
        <taxon>Pezizomycotina</taxon>
        <taxon>Eurotiomycetes</taxon>
        <taxon>Eurotiomycetidae</taxon>
        <taxon>Eurotiales</taxon>
        <taxon>Aspergillaceae</taxon>
        <taxon>Penicillium</taxon>
    </lineage>
</organism>
<sequence>MVFSFATAVSKDLQSLLILRFFTGFFAGPRYCHGCLLPYGLHWTSHCTFIGGFTVMNSHLGWRWTAYIPAILGTAWFILLLVTLQETYHLVLLAWKADQLRRESCDWSLRAKHDELKLDLRTIGATFVSRPIKMLLFDPIVLCMSVFTSFVYGLLYLFLTAYPIIFHNIHGMSQSVSGLPFIGIIIGQLLGAIGVFAIQPWILRKAKINGGEVMPEWSLVIAIPGATSFSGGLFWLGWSGYKENTSWIVPTVSGLLTAFGLLTMFLLSIAYLVEARPKQSASAVASHTFLRSISGVRQFDDLGVEWACTLLGCVAAILISVPALLYVYGARITLSSRSPGT</sequence>
<dbReference type="EMBL" id="HG793194">
    <property type="protein sequence ID" value="CRL30846.1"/>
    <property type="molecule type" value="Genomic_DNA"/>
</dbReference>
<evidence type="ECO:0000256" key="4">
    <source>
        <dbReference type="ARBA" id="ARBA00023136"/>
    </source>
</evidence>